<feature type="transmembrane region" description="Helical" evidence="7">
    <location>
        <begin position="122"/>
        <end position="140"/>
    </location>
</feature>
<feature type="transmembrane region" description="Helical" evidence="7">
    <location>
        <begin position="319"/>
        <end position="342"/>
    </location>
</feature>
<evidence type="ECO:0000256" key="3">
    <source>
        <dbReference type="ARBA" id="ARBA00022475"/>
    </source>
</evidence>
<feature type="transmembrane region" description="Helical" evidence="7">
    <location>
        <begin position="181"/>
        <end position="201"/>
    </location>
</feature>
<organism evidence="9 10">
    <name type="scientific">Saccharopolyspora spinosa</name>
    <dbReference type="NCBI Taxonomy" id="60894"/>
    <lineage>
        <taxon>Bacteria</taxon>
        <taxon>Bacillati</taxon>
        <taxon>Actinomycetota</taxon>
        <taxon>Actinomycetes</taxon>
        <taxon>Pseudonocardiales</taxon>
        <taxon>Pseudonocardiaceae</taxon>
        <taxon>Saccharopolyspora</taxon>
    </lineage>
</organism>
<feature type="transmembrane region" description="Helical" evidence="7">
    <location>
        <begin position="26"/>
        <end position="44"/>
    </location>
</feature>
<evidence type="ECO:0000256" key="5">
    <source>
        <dbReference type="ARBA" id="ARBA00022989"/>
    </source>
</evidence>
<evidence type="ECO:0000313" key="10">
    <source>
        <dbReference type="Proteomes" id="UP000233786"/>
    </source>
</evidence>
<dbReference type="EMBL" id="PJNB01000001">
    <property type="protein sequence ID" value="PKW13268.1"/>
    <property type="molecule type" value="Genomic_DNA"/>
</dbReference>
<evidence type="ECO:0000256" key="7">
    <source>
        <dbReference type="SAM" id="Phobius"/>
    </source>
</evidence>
<sequence length="408" mass="42083">MTTTELVQPRSGTRALLHRGTLSRPASFWFIGALYTLFLMASTAPSPMYSIYQQRWHFTTTVLTEVFAVYAVAILLSLVLFGSLSDHLGRRPVLLAGLVLEIASMLVLAVAPGVGWLLVGRALQGLATGLATSAISGALLDFQRPGSNHGSLINGVSAGLGMALGSLLAGALVQFVPGPTLTSYLLLILGFVLAIPGVLLMPEPVARRGALREVLRPQRPTVPAGKGWTFALMATTLLASWIVGGMFMSLGPSVAKGLVSGNPYLVGGLAVAVLAGFGGLAQLLLSGWAARRAVRFGAPLMLVGLAGMAAAALEQGAALFFVSSAVLGTGWGLVFMGGFRMLTGLAAPEHRAATAALIYVVAYLSASVPSVALGFLSTVFGLTTATLAFTATAAIFVTTAGLSTFARH</sequence>
<keyword evidence="3" id="KW-1003">Cell membrane</keyword>
<keyword evidence="10" id="KW-1185">Reference proteome</keyword>
<accession>A0A2N3XRG6</accession>
<name>A0A2N3XRG6_SACSN</name>
<dbReference type="InterPro" id="IPR050171">
    <property type="entry name" value="MFS_Transporters"/>
</dbReference>
<keyword evidence="4 7" id="KW-0812">Transmembrane</keyword>
<feature type="transmembrane region" description="Helical" evidence="7">
    <location>
        <begin position="152"/>
        <end position="175"/>
    </location>
</feature>
<dbReference type="AlphaFoldDB" id="A0A2N3XRG6"/>
<comment type="subcellular location">
    <subcellularLocation>
        <location evidence="1">Cell membrane</location>
        <topology evidence="1">Multi-pass membrane protein</topology>
    </subcellularLocation>
</comment>
<dbReference type="PROSITE" id="PS50850">
    <property type="entry name" value="MFS"/>
    <property type="match status" value="1"/>
</dbReference>
<keyword evidence="5 7" id="KW-1133">Transmembrane helix</keyword>
<dbReference type="InterPro" id="IPR020846">
    <property type="entry name" value="MFS_dom"/>
</dbReference>
<evidence type="ECO:0000256" key="1">
    <source>
        <dbReference type="ARBA" id="ARBA00004651"/>
    </source>
</evidence>
<dbReference type="InterPro" id="IPR011701">
    <property type="entry name" value="MFS"/>
</dbReference>
<feature type="transmembrane region" description="Helical" evidence="7">
    <location>
        <begin position="264"/>
        <end position="284"/>
    </location>
</feature>
<evidence type="ECO:0000259" key="8">
    <source>
        <dbReference type="PROSITE" id="PS50850"/>
    </source>
</evidence>
<proteinExistence type="predicted"/>
<dbReference type="PANTHER" id="PTHR23517:SF3">
    <property type="entry name" value="INTEGRAL MEMBRANE TRANSPORT PROTEIN"/>
    <property type="match status" value="1"/>
</dbReference>
<dbReference type="GO" id="GO:0005886">
    <property type="term" value="C:plasma membrane"/>
    <property type="evidence" value="ECO:0007669"/>
    <property type="project" value="UniProtKB-SubCell"/>
</dbReference>
<dbReference type="SUPFAM" id="SSF103473">
    <property type="entry name" value="MFS general substrate transporter"/>
    <property type="match status" value="1"/>
</dbReference>
<feature type="transmembrane region" description="Helical" evidence="7">
    <location>
        <begin position="296"/>
        <end position="313"/>
    </location>
</feature>
<evidence type="ECO:0000313" key="9">
    <source>
        <dbReference type="EMBL" id="PKW13268.1"/>
    </source>
</evidence>
<feature type="transmembrane region" description="Helical" evidence="7">
    <location>
        <begin position="93"/>
        <end position="116"/>
    </location>
</feature>
<dbReference type="Pfam" id="PF07690">
    <property type="entry name" value="MFS_1"/>
    <property type="match status" value="1"/>
</dbReference>
<evidence type="ECO:0000256" key="2">
    <source>
        <dbReference type="ARBA" id="ARBA00022448"/>
    </source>
</evidence>
<feature type="transmembrane region" description="Helical" evidence="7">
    <location>
        <begin position="222"/>
        <end position="244"/>
    </location>
</feature>
<gene>
    <name evidence="9" type="ORF">A8926_0777</name>
</gene>
<feature type="transmembrane region" description="Helical" evidence="7">
    <location>
        <begin position="354"/>
        <end position="376"/>
    </location>
</feature>
<protein>
    <submittedName>
        <fullName evidence="9">MFS family arabinose efflux permease</fullName>
    </submittedName>
</protein>
<dbReference type="GO" id="GO:0022857">
    <property type="term" value="F:transmembrane transporter activity"/>
    <property type="evidence" value="ECO:0007669"/>
    <property type="project" value="InterPro"/>
</dbReference>
<keyword evidence="2" id="KW-0813">Transport</keyword>
<comment type="caution">
    <text evidence="9">The sequence shown here is derived from an EMBL/GenBank/DDBJ whole genome shotgun (WGS) entry which is preliminary data.</text>
</comment>
<dbReference type="InterPro" id="IPR036259">
    <property type="entry name" value="MFS_trans_sf"/>
</dbReference>
<feature type="transmembrane region" description="Helical" evidence="7">
    <location>
        <begin position="56"/>
        <end position="81"/>
    </location>
</feature>
<dbReference type="OrthoDB" id="3177957at2"/>
<dbReference type="PANTHER" id="PTHR23517">
    <property type="entry name" value="RESISTANCE PROTEIN MDTM, PUTATIVE-RELATED-RELATED"/>
    <property type="match status" value="1"/>
</dbReference>
<reference evidence="9" key="1">
    <citation type="submission" date="2017-12" db="EMBL/GenBank/DDBJ databases">
        <title>Sequencing the genomes of 1000 Actinobacteria strains.</title>
        <authorList>
            <person name="Klenk H.-P."/>
        </authorList>
    </citation>
    <scope>NUCLEOTIDE SEQUENCE [LARGE SCALE GENOMIC DNA]</scope>
    <source>
        <strain evidence="9">DSM 44228</strain>
    </source>
</reference>
<dbReference type="Gene3D" id="1.20.1250.20">
    <property type="entry name" value="MFS general substrate transporter like domains"/>
    <property type="match status" value="1"/>
</dbReference>
<feature type="domain" description="Major facilitator superfamily (MFS) profile" evidence="8">
    <location>
        <begin position="21"/>
        <end position="408"/>
    </location>
</feature>
<keyword evidence="6 7" id="KW-0472">Membrane</keyword>
<dbReference type="Proteomes" id="UP000233786">
    <property type="component" value="Unassembled WGS sequence"/>
</dbReference>
<dbReference type="RefSeq" id="WP_010312794.1">
    <property type="nucleotide sequence ID" value="NZ_CP061007.1"/>
</dbReference>
<evidence type="ECO:0000256" key="6">
    <source>
        <dbReference type="ARBA" id="ARBA00023136"/>
    </source>
</evidence>
<feature type="transmembrane region" description="Helical" evidence="7">
    <location>
        <begin position="382"/>
        <end position="406"/>
    </location>
</feature>
<evidence type="ECO:0000256" key="4">
    <source>
        <dbReference type="ARBA" id="ARBA00022692"/>
    </source>
</evidence>